<protein>
    <submittedName>
        <fullName evidence="1">Uncharacterized protein</fullName>
    </submittedName>
</protein>
<name>A0A0A9FQS0_ARUDO</name>
<evidence type="ECO:0000313" key="1">
    <source>
        <dbReference type="EMBL" id="JAE14622.1"/>
    </source>
</evidence>
<accession>A0A0A9FQS0</accession>
<organism evidence="1">
    <name type="scientific">Arundo donax</name>
    <name type="common">Giant reed</name>
    <name type="synonym">Donax arundinaceus</name>
    <dbReference type="NCBI Taxonomy" id="35708"/>
    <lineage>
        <taxon>Eukaryota</taxon>
        <taxon>Viridiplantae</taxon>
        <taxon>Streptophyta</taxon>
        <taxon>Embryophyta</taxon>
        <taxon>Tracheophyta</taxon>
        <taxon>Spermatophyta</taxon>
        <taxon>Magnoliopsida</taxon>
        <taxon>Liliopsida</taxon>
        <taxon>Poales</taxon>
        <taxon>Poaceae</taxon>
        <taxon>PACMAD clade</taxon>
        <taxon>Arundinoideae</taxon>
        <taxon>Arundineae</taxon>
        <taxon>Arundo</taxon>
    </lineage>
</organism>
<dbReference type="AlphaFoldDB" id="A0A0A9FQS0"/>
<reference evidence="1" key="2">
    <citation type="journal article" date="2015" name="Data Brief">
        <title>Shoot transcriptome of the giant reed, Arundo donax.</title>
        <authorList>
            <person name="Barrero R.A."/>
            <person name="Guerrero F.D."/>
            <person name="Moolhuijzen P."/>
            <person name="Goolsby J.A."/>
            <person name="Tidwell J."/>
            <person name="Bellgard S.E."/>
            <person name="Bellgard M.I."/>
        </authorList>
    </citation>
    <scope>NUCLEOTIDE SEQUENCE</scope>
    <source>
        <tissue evidence="1">Shoot tissue taken approximately 20 cm above the soil surface</tissue>
    </source>
</reference>
<sequence>MSLSFIVHQLSVKRCLIDIFAATWGYMSFRCKARFRA</sequence>
<reference evidence="1" key="1">
    <citation type="submission" date="2014-09" db="EMBL/GenBank/DDBJ databases">
        <authorList>
            <person name="Magalhaes I.L.F."/>
            <person name="Oliveira U."/>
            <person name="Santos F.R."/>
            <person name="Vidigal T.H.D.A."/>
            <person name="Brescovit A.D."/>
            <person name="Santos A.J."/>
        </authorList>
    </citation>
    <scope>NUCLEOTIDE SEQUENCE</scope>
    <source>
        <tissue evidence="1">Shoot tissue taken approximately 20 cm above the soil surface</tissue>
    </source>
</reference>
<proteinExistence type="predicted"/>
<dbReference type="EMBL" id="GBRH01183274">
    <property type="protein sequence ID" value="JAE14622.1"/>
    <property type="molecule type" value="Transcribed_RNA"/>
</dbReference>